<protein>
    <submittedName>
        <fullName evidence="1">Uncharacterized protein</fullName>
    </submittedName>
</protein>
<proteinExistence type="predicted"/>
<evidence type="ECO:0000313" key="2">
    <source>
        <dbReference type="Proteomes" id="UP000198797"/>
    </source>
</evidence>
<dbReference type="AlphaFoldDB" id="A0A1C4ZPK6"/>
<evidence type="ECO:0000313" key="1">
    <source>
        <dbReference type="EMBL" id="SCF34711.1"/>
    </source>
</evidence>
<organism evidence="1 2">
    <name type="scientific">Micromonospora matsumotoense</name>
    <dbReference type="NCBI Taxonomy" id="121616"/>
    <lineage>
        <taxon>Bacteria</taxon>
        <taxon>Bacillati</taxon>
        <taxon>Actinomycetota</taxon>
        <taxon>Actinomycetes</taxon>
        <taxon>Micromonosporales</taxon>
        <taxon>Micromonosporaceae</taxon>
        <taxon>Micromonospora</taxon>
    </lineage>
</organism>
<sequence length="140" mass="15510">MFVSYYDSPVKLVETAEGGVAAWRLAADSGSWSSANSLIDKILFGTDDNIDVLSRDEFIQLTEQERARHLRGSGPVYALYETVDAITDMQAREGRYPTPREIALVQGIRRRTFVMFEEQLERVGAAGADPHLTTADLAEG</sequence>
<dbReference type="EMBL" id="FMCU01000010">
    <property type="protein sequence ID" value="SCF34711.1"/>
    <property type="molecule type" value="Genomic_DNA"/>
</dbReference>
<dbReference type="STRING" id="121616.GA0070216_110161"/>
<name>A0A1C4ZPK6_9ACTN</name>
<dbReference type="Proteomes" id="UP000198797">
    <property type="component" value="Unassembled WGS sequence"/>
</dbReference>
<gene>
    <name evidence="1" type="ORF">GA0070216_110161</name>
</gene>
<keyword evidence="2" id="KW-1185">Reference proteome</keyword>
<accession>A0A1C4ZPK6</accession>
<reference evidence="2" key="1">
    <citation type="submission" date="2016-06" db="EMBL/GenBank/DDBJ databases">
        <authorList>
            <person name="Varghese N."/>
            <person name="Submissions Spin"/>
        </authorList>
    </citation>
    <scope>NUCLEOTIDE SEQUENCE [LARGE SCALE GENOMIC DNA]</scope>
    <source>
        <strain evidence="2">DSM 44100</strain>
    </source>
</reference>